<dbReference type="GO" id="GO:0008289">
    <property type="term" value="F:lipid binding"/>
    <property type="evidence" value="ECO:0007669"/>
    <property type="project" value="UniProtKB-KW"/>
</dbReference>
<proteinExistence type="predicted"/>
<dbReference type="InterPro" id="IPR003797">
    <property type="entry name" value="DegV"/>
</dbReference>
<dbReference type="EMBL" id="MDER01000032">
    <property type="protein sequence ID" value="ODP29007.1"/>
    <property type="molecule type" value="Genomic_DNA"/>
</dbReference>
<name>A0A1E3L5A9_9BACL</name>
<sequence length="285" mass="31431">MTSIRIFVDSTCDLPKAWLEENQIGVVPLYVNFNHEVYRDGVDMTPAELYEKVKQTGQTPKTSAPSPADFIHAFQPVVDNGHTIIYISLSSALSSTYANAHLAANTFPEGAVTIVDSLNLSSSIGLLVMKAVQAIDQQQSVAEIVLLLESMRSQIETEFAIDSLEFLYKGGRCSGMQNLIGSLLKIRPVIQVTTHGTLVPAYKIRGKREKAVEQLLRNTLAHRHAIDQDIIFVVHSFAEAEARHMQAVLREQTDARQVMITEAGCVISSHCGPQTIAIMYAKNNH</sequence>
<reference evidence="2 3" key="1">
    <citation type="submission" date="2016-08" db="EMBL/GenBank/DDBJ databases">
        <title>Genome sequencing of Paenibacillus sp. TI45-13ar, isolated from Korean traditional nuruk.</title>
        <authorList>
            <person name="Kim S.-J."/>
        </authorList>
    </citation>
    <scope>NUCLEOTIDE SEQUENCE [LARGE SCALE GENOMIC DNA]</scope>
    <source>
        <strain evidence="2 3">TI45-13ar</strain>
    </source>
</reference>
<dbReference type="PATRIC" id="fig|1886670.3.peg.1544"/>
<dbReference type="InterPro" id="IPR043168">
    <property type="entry name" value="DegV_C"/>
</dbReference>
<dbReference type="PANTHER" id="PTHR33434">
    <property type="entry name" value="DEGV DOMAIN-CONTAINING PROTEIN DR_1986-RELATED"/>
    <property type="match status" value="1"/>
</dbReference>
<evidence type="ECO:0000313" key="3">
    <source>
        <dbReference type="Proteomes" id="UP000094578"/>
    </source>
</evidence>
<protein>
    <submittedName>
        <fullName evidence="2">DegV domain-containing protein</fullName>
    </submittedName>
</protein>
<dbReference type="InterPro" id="IPR050270">
    <property type="entry name" value="DegV_domain_contain"/>
</dbReference>
<dbReference type="Proteomes" id="UP000094578">
    <property type="component" value="Unassembled WGS sequence"/>
</dbReference>
<organism evidence="2 3">
    <name type="scientific">Paenibacillus nuruki</name>
    <dbReference type="NCBI Taxonomy" id="1886670"/>
    <lineage>
        <taxon>Bacteria</taxon>
        <taxon>Bacillati</taxon>
        <taxon>Bacillota</taxon>
        <taxon>Bacilli</taxon>
        <taxon>Bacillales</taxon>
        <taxon>Paenibacillaceae</taxon>
        <taxon>Paenibacillus</taxon>
    </lineage>
</organism>
<dbReference type="SUPFAM" id="SSF82549">
    <property type="entry name" value="DAK1/DegV-like"/>
    <property type="match status" value="1"/>
</dbReference>
<evidence type="ECO:0000313" key="2">
    <source>
        <dbReference type="EMBL" id="ODP29007.1"/>
    </source>
</evidence>
<comment type="caution">
    <text evidence="2">The sequence shown here is derived from an EMBL/GenBank/DDBJ whole genome shotgun (WGS) entry which is preliminary data.</text>
</comment>
<evidence type="ECO:0000256" key="1">
    <source>
        <dbReference type="ARBA" id="ARBA00023121"/>
    </source>
</evidence>
<dbReference type="Gene3D" id="3.40.50.10170">
    <property type="match status" value="1"/>
</dbReference>
<dbReference type="Pfam" id="PF02645">
    <property type="entry name" value="DegV"/>
    <property type="match status" value="1"/>
</dbReference>
<gene>
    <name evidence="2" type="ORF">PTI45_01516</name>
</gene>
<dbReference type="RefSeq" id="WP_069326955.1">
    <property type="nucleotide sequence ID" value="NZ_MDER01000032.1"/>
</dbReference>
<dbReference type="AlphaFoldDB" id="A0A1E3L5A9"/>
<dbReference type="Gene3D" id="3.30.1180.10">
    <property type="match status" value="1"/>
</dbReference>
<dbReference type="STRING" id="1886670.PTI45_01516"/>
<dbReference type="PANTHER" id="PTHR33434:SF2">
    <property type="entry name" value="FATTY ACID-BINDING PROTEIN TM_1468"/>
    <property type="match status" value="1"/>
</dbReference>
<keyword evidence="1" id="KW-0446">Lipid-binding</keyword>
<dbReference type="NCBIfam" id="TIGR00762">
    <property type="entry name" value="DegV"/>
    <property type="match status" value="1"/>
</dbReference>
<dbReference type="PROSITE" id="PS51482">
    <property type="entry name" value="DEGV"/>
    <property type="match status" value="1"/>
</dbReference>
<accession>A0A1E3L5A9</accession>
<keyword evidence="3" id="KW-1185">Reference proteome</keyword>